<comment type="caution">
    <text evidence="11">The sequence shown here is derived from an EMBL/GenBank/DDBJ whole genome shotgun (WGS) entry which is preliminary data.</text>
</comment>
<feature type="region of interest" description="Disordered" evidence="9">
    <location>
        <begin position="1"/>
        <end position="111"/>
    </location>
</feature>
<evidence type="ECO:0000259" key="10">
    <source>
        <dbReference type="PROSITE" id="PS50994"/>
    </source>
</evidence>
<protein>
    <recommendedName>
        <fullName evidence="10">Integrase catalytic domain-containing protein</fullName>
    </recommendedName>
</protein>
<dbReference type="SUPFAM" id="SSF50630">
    <property type="entry name" value="Acid proteases"/>
    <property type="match status" value="1"/>
</dbReference>
<feature type="compositionally biased region" description="Low complexity" evidence="9">
    <location>
        <begin position="356"/>
        <end position="380"/>
    </location>
</feature>
<proteinExistence type="predicted"/>
<dbReference type="Proteomes" id="UP001213000">
    <property type="component" value="Unassembled WGS sequence"/>
</dbReference>
<dbReference type="InterPro" id="IPR045358">
    <property type="entry name" value="Ty3_capsid"/>
</dbReference>
<feature type="region of interest" description="Disordered" evidence="9">
    <location>
        <begin position="322"/>
        <end position="382"/>
    </location>
</feature>
<organism evidence="11 12">
    <name type="scientific">Leucocoprinus birnbaumii</name>
    <dbReference type="NCBI Taxonomy" id="56174"/>
    <lineage>
        <taxon>Eukaryota</taxon>
        <taxon>Fungi</taxon>
        <taxon>Dikarya</taxon>
        <taxon>Basidiomycota</taxon>
        <taxon>Agaricomycotina</taxon>
        <taxon>Agaricomycetes</taxon>
        <taxon>Agaricomycetidae</taxon>
        <taxon>Agaricales</taxon>
        <taxon>Agaricineae</taxon>
        <taxon>Agaricaceae</taxon>
        <taxon>Leucocoprinus</taxon>
    </lineage>
</organism>
<feature type="domain" description="Integrase catalytic" evidence="10">
    <location>
        <begin position="1154"/>
        <end position="1271"/>
    </location>
</feature>
<dbReference type="Pfam" id="PF17917">
    <property type="entry name" value="RT_RNaseH"/>
    <property type="match status" value="1"/>
</dbReference>
<evidence type="ECO:0000256" key="9">
    <source>
        <dbReference type="SAM" id="MobiDB-lite"/>
    </source>
</evidence>
<feature type="compositionally biased region" description="Polar residues" evidence="9">
    <location>
        <begin position="1257"/>
        <end position="1271"/>
    </location>
</feature>
<dbReference type="GO" id="GO:0005634">
    <property type="term" value="C:nucleus"/>
    <property type="evidence" value="ECO:0007669"/>
    <property type="project" value="UniProtKB-ARBA"/>
</dbReference>
<sequence>MTTPVTCNTAQAQGIQVQNQPLPRIKQELSHIPPQPSEPPELSKGLSKSKSKSKSTLTDNFNAQDLIPNPTQFDLPPSILDSPQPMADNELCSGSNHEDECPGSDHDEDKGQAKPYIQLANALVALSSTLNHMDNCALTALPGRSKWVKVREPETFDSSNPKKLRNWKFLLKLYFDANRHQFTSKLAKVRFGITYLMGTALSWFQSHLDQVNLEETDLKIYNDFDAFVHKLESCFSHADPVMEAAEELENLKMTNNHHITKYNIKFTRLATLTGWNNTVLYHRYYKGLLDQIKDILATATKPATLSDLQETACKLNVRYWERQREKKRSKPSSLTPKSDSGDSNSKDKGKKKKKGSNNQQSNNSSNSSGSSSAKSNNNLSSEKKDYAKYLTPEGKLTDQEHNRRFQNKLCMICVSNKHMADSCPVKLSSGDCLKAKACQAQVADPPKADASTSLGPSSESFRLNASALSDPHALHLLTSSSYFSPNSPLVSSDNSVQALVDSGSTHCFVDSSLVNDLSLPTTSIALVELQLFDSTPNAYISQSVTLPISFESGESMSVDFYVTRLDSTCALVLGHNWLTRHNLLIDWALNSITFRPDLQERPTSPHAAQLALSDPISDLSDILSVTPPDPTTDLSADPSVDPVIVPSDHLHISLINASTFMCASRLPGSLAFTLDLNKTSMSAGSAKPSEPVNLSSVPSEYHDFADIFSKSKANELPPHCPYNLKINLKEGTSPPVGTIYSLLQVELQVLWEFIDENLAIGFIRPSTSPHGAPVLFVRKKDNLRHAYHLVHIAKGDKWKTAFQTWYAFQRFMNDIFNNLLDVCITIYLDDILIYLDDIALHKDHGTPWNFTNKHCESFKTLKKAFMCTPVLTHWIPDAQIVVKTDASYYALAAILSIIALDGDIHPVAFHSCTFNPAELNYDVHDKELLAIFKAFQIWQHYLEGLALPVDVVTNHKNLEYFSTTKVLTHRQACWSKYLAQFNPVIRFCPGQLGTRPDALTRQWDIYLKGGNNGYATVNPHNFRPVFTQEQLAASLQASALYFPTLCAGVVIDYDLLHKDILAALPSDPIASQHLSSPQGCWSVDSDGFLRLDDCIYVPDSNNLPLRVLQYKHDHMLSDTTDRTGLLILSGKSILGPKCIHSSRTSARVVLPLLIPDHPWNSISMDFIKKLPPSTGFNTILVIVNCLTKQSLFIPTHDTITCTELTRLFILHVFSKHGVPLHITSDRRSEFVSHFFRSLGQVLEMKLHFTSGYHPEGNGQTEQMNQTLEQYL</sequence>
<evidence type="ECO:0000313" key="11">
    <source>
        <dbReference type="EMBL" id="KAJ3560639.1"/>
    </source>
</evidence>
<keyword evidence="2" id="KW-0548">Nucleotidyltransferase</keyword>
<feature type="compositionally biased region" description="Polar residues" evidence="9">
    <location>
        <begin position="1"/>
        <end position="21"/>
    </location>
</feature>
<dbReference type="CDD" id="cd00303">
    <property type="entry name" value="retropepsin_like"/>
    <property type="match status" value="1"/>
</dbReference>
<dbReference type="PROSITE" id="PS00141">
    <property type="entry name" value="ASP_PROTEASE"/>
    <property type="match status" value="1"/>
</dbReference>
<keyword evidence="12" id="KW-1185">Reference proteome</keyword>
<dbReference type="InterPro" id="IPR036397">
    <property type="entry name" value="RNaseH_sf"/>
</dbReference>
<feature type="compositionally biased region" description="Basic and acidic residues" evidence="9">
    <location>
        <begin position="96"/>
        <end position="111"/>
    </location>
</feature>
<dbReference type="GO" id="GO:0003964">
    <property type="term" value="F:RNA-directed DNA polymerase activity"/>
    <property type="evidence" value="ECO:0007669"/>
    <property type="project" value="UniProtKB-KW"/>
</dbReference>
<dbReference type="CDD" id="cd09274">
    <property type="entry name" value="RNase_HI_RT_Ty3"/>
    <property type="match status" value="1"/>
</dbReference>
<dbReference type="EMBL" id="JANIEX010001135">
    <property type="protein sequence ID" value="KAJ3560639.1"/>
    <property type="molecule type" value="Genomic_DNA"/>
</dbReference>
<dbReference type="GO" id="GO:0015074">
    <property type="term" value="P:DNA integration"/>
    <property type="evidence" value="ECO:0007669"/>
    <property type="project" value="InterPro"/>
</dbReference>
<dbReference type="SUPFAM" id="SSF53098">
    <property type="entry name" value="Ribonuclease H-like"/>
    <property type="match status" value="1"/>
</dbReference>
<evidence type="ECO:0000256" key="1">
    <source>
        <dbReference type="ARBA" id="ARBA00022679"/>
    </source>
</evidence>
<dbReference type="InterPro" id="IPR012337">
    <property type="entry name" value="RNaseH-like_sf"/>
</dbReference>
<dbReference type="GO" id="GO:0003723">
    <property type="term" value="F:RNA binding"/>
    <property type="evidence" value="ECO:0007669"/>
    <property type="project" value="UniProtKB-KW"/>
</dbReference>
<dbReference type="Pfam" id="PF08284">
    <property type="entry name" value="RVP_2"/>
    <property type="match status" value="1"/>
</dbReference>
<dbReference type="Gene3D" id="2.40.70.10">
    <property type="entry name" value="Acid Proteases"/>
    <property type="match status" value="1"/>
</dbReference>
<evidence type="ECO:0000256" key="8">
    <source>
        <dbReference type="ARBA" id="ARBA00022918"/>
    </source>
</evidence>
<gene>
    <name evidence="11" type="ORF">NP233_g10703</name>
</gene>
<dbReference type="InterPro" id="IPR001584">
    <property type="entry name" value="Integrase_cat-core"/>
</dbReference>
<dbReference type="Gene3D" id="3.10.10.10">
    <property type="entry name" value="HIV Type 1 Reverse Transcriptase, subunit A, domain 1"/>
    <property type="match status" value="1"/>
</dbReference>
<dbReference type="SUPFAM" id="SSF56672">
    <property type="entry name" value="DNA/RNA polymerases"/>
    <property type="match status" value="1"/>
</dbReference>
<feature type="region of interest" description="Disordered" evidence="9">
    <location>
        <begin position="1252"/>
        <end position="1271"/>
    </location>
</feature>
<evidence type="ECO:0000313" key="12">
    <source>
        <dbReference type="Proteomes" id="UP001213000"/>
    </source>
</evidence>
<accession>A0AAD5VHZ1</accession>
<evidence type="ECO:0000256" key="3">
    <source>
        <dbReference type="ARBA" id="ARBA00022722"/>
    </source>
</evidence>
<evidence type="ECO:0000256" key="2">
    <source>
        <dbReference type="ARBA" id="ARBA00022695"/>
    </source>
</evidence>
<dbReference type="AlphaFoldDB" id="A0AAD5VHZ1"/>
<dbReference type="InterPro" id="IPR050951">
    <property type="entry name" value="Retrovirus_Pol_polyprotein"/>
</dbReference>
<keyword evidence="7" id="KW-0694">RNA-binding</keyword>
<evidence type="ECO:0000256" key="6">
    <source>
        <dbReference type="ARBA" id="ARBA00022801"/>
    </source>
</evidence>
<dbReference type="Pfam" id="PF19259">
    <property type="entry name" value="Ty3_capsid"/>
    <property type="match status" value="1"/>
</dbReference>
<dbReference type="GO" id="GO:0004190">
    <property type="term" value="F:aspartic-type endopeptidase activity"/>
    <property type="evidence" value="ECO:0007669"/>
    <property type="project" value="UniProtKB-KW"/>
</dbReference>
<keyword evidence="5" id="KW-0255">Endonuclease</keyword>
<evidence type="ECO:0000256" key="7">
    <source>
        <dbReference type="ARBA" id="ARBA00022884"/>
    </source>
</evidence>
<evidence type="ECO:0000256" key="4">
    <source>
        <dbReference type="ARBA" id="ARBA00022750"/>
    </source>
</evidence>
<evidence type="ECO:0000256" key="5">
    <source>
        <dbReference type="ARBA" id="ARBA00022759"/>
    </source>
</evidence>
<reference evidence="11" key="1">
    <citation type="submission" date="2022-07" db="EMBL/GenBank/DDBJ databases">
        <title>Genome Sequence of Leucocoprinus birnbaumii.</title>
        <authorList>
            <person name="Buettner E."/>
        </authorList>
    </citation>
    <scope>NUCLEOTIDE SEQUENCE</scope>
    <source>
        <strain evidence="11">VT141</strain>
    </source>
</reference>
<dbReference type="PANTHER" id="PTHR37984:SF5">
    <property type="entry name" value="PROTEIN NYNRIN-LIKE"/>
    <property type="match status" value="1"/>
</dbReference>
<dbReference type="Gene3D" id="3.30.420.10">
    <property type="entry name" value="Ribonuclease H-like superfamily/Ribonuclease H"/>
    <property type="match status" value="1"/>
</dbReference>
<dbReference type="InterPro" id="IPR021109">
    <property type="entry name" value="Peptidase_aspartic_dom_sf"/>
</dbReference>
<keyword evidence="6" id="KW-0378">Hydrolase</keyword>
<keyword evidence="4" id="KW-0064">Aspartyl protease</keyword>
<dbReference type="InterPro" id="IPR041373">
    <property type="entry name" value="RT_RNaseH"/>
</dbReference>
<keyword evidence="1" id="KW-0808">Transferase</keyword>
<keyword evidence="3" id="KW-0540">Nuclease</keyword>
<dbReference type="InterPro" id="IPR043502">
    <property type="entry name" value="DNA/RNA_pol_sf"/>
</dbReference>
<dbReference type="PANTHER" id="PTHR37984">
    <property type="entry name" value="PROTEIN CBG26694"/>
    <property type="match status" value="1"/>
</dbReference>
<dbReference type="GO" id="GO:0006508">
    <property type="term" value="P:proteolysis"/>
    <property type="evidence" value="ECO:0007669"/>
    <property type="project" value="InterPro"/>
</dbReference>
<dbReference type="PROSITE" id="PS50994">
    <property type="entry name" value="INTEGRASE"/>
    <property type="match status" value="1"/>
</dbReference>
<keyword evidence="4" id="KW-0645">Protease</keyword>
<keyword evidence="8" id="KW-0695">RNA-directed DNA polymerase</keyword>
<dbReference type="GO" id="GO:0004519">
    <property type="term" value="F:endonuclease activity"/>
    <property type="evidence" value="ECO:0007669"/>
    <property type="project" value="UniProtKB-KW"/>
</dbReference>
<dbReference type="InterPro" id="IPR001969">
    <property type="entry name" value="Aspartic_peptidase_AS"/>
</dbReference>
<name>A0AAD5VHZ1_9AGAR</name>